<dbReference type="EMBL" id="BPVZ01000059">
    <property type="protein sequence ID" value="GKV22027.1"/>
    <property type="molecule type" value="Genomic_DNA"/>
</dbReference>
<dbReference type="AlphaFoldDB" id="A0AAV5KBR4"/>
<keyword evidence="3" id="KW-0479">Metal-binding</keyword>
<comment type="cofactor">
    <cofactor evidence="1">
        <name>thiamine diphosphate</name>
        <dbReference type="ChEBI" id="CHEBI:58937"/>
    </cofactor>
</comment>
<reference evidence="7 8" key="1">
    <citation type="journal article" date="2021" name="Commun. Biol.">
        <title>The genome of Shorea leprosula (Dipterocarpaceae) highlights the ecological relevance of drought in aseasonal tropical rainforests.</title>
        <authorList>
            <person name="Ng K.K.S."/>
            <person name="Kobayashi M.J."/>
            <person name="Fawcett J.A."/>
            <person name="Hatakeyama M."/>
            <person name="Paape T."/>
            <person name="Ng C.H."/>
            <person name="Ang C.C."/>
            <person name="Tnah L.H."/>
            <person name="Lee C.T."/>
            <person name="Nishiyama T."/>
            <person name="Sese J."/>
            <person name="O'Brien M.J."/>
            <person name="Copetti D."/>
            <person name="Mohd Noor M.I."/>
            <person name="Ong R.C."/>
            <person name="Putra M."/>
            <person name="Sireger I.Z."/>
            <person name="Indrioko S."/>
            <person name="Kosugi Y."/>
            <person name="Izuno A."/>
            <person name="Isagi Y."/>
            <person name="Lee S.L."/>
            <person name="Shimizu K.K."/>
        </authorList>
    </citation>
    <scope>NUCLEOTIDE SEQUENCE [LARGE SCALE GENOMIC DNA]</scope>
    <source>
        <strain evidence="7">214</strain>
    </source>
</reference>
<sequence length="266" mass="29919">MEISPCRLLVSLSRNFNAALFTGTGCELLLFGWRNLRLPGPNYWTLKAAFERIQDVAWVRLNPSVLLGLNEPRTPGFERTQEDAWLPGFERTQEQKKARQDEELGTGNGKNGGRLGLKEPRTPPGFERTQEDEPRCPPGRLGKMRNWELGMGITGEKSSRFAGGKCMVEVVNPMCGNYPTEAFHSEYRSGGPRGFALNSKQIVNRLFRRVELHTEEELIKAIETATGPKDSLCFIEVIVHKDDTSKELLEWGSRVSAANIRPPNPH</sequence>
<evidence type="ECO:0000256" key="2">
    <source>
        <dbReference type="ARBA" id="ARBA00007812"/>
    </source>
</evidence>
<gene>
    <name evidence="7" type="ORF">SLEP1_g31929</name>
</gene>
<evidence type="ECO:0008006" key="9">
    <source>
        <dbReference type="Google" id="ProtNLM"/>
    </source>
</evidence>
<organism evidence="7 8">
    <name type="scientific">Rubroshorea leprosula</name>
    <dbReference type="NCBI Taxonomy" id="152421"/>
    <lineage>
        <taxon>Eukaryota</taxon>
        <taxon>Viridiplantae</taxon>
        <taxon>Streptophyta</taxon>
        <taxon>Embryophyta</taxon>
        <taxon>Tracheophyta</taxon>
        <taxon>Spermatophyta</taxon>
        <taxon>Magnoliopsida</taxon>
        <taxon>eudicotyledons</taxon>
        <taxon>Gunneridae</taxon>
        <taxon>Pentapetalae</taxon>
        <taxon>rosids</taxon>
        <taxon>malvids</taxon>
        <taxon>Malvales</taxon>
        <taxon>Dipterocarpaceae</taxon>
        <taxon>Rubroshorea</taxon>
    </lineage>
</organism>
<dbReference type="PANTHER" id="PTHR43452">
    <property type="entry name" value="PYRUVATE DECARBOXYLASE"/>
    <property type="match status" value="1"/>
</dbReference>
<accession>A0AAV5KBR4</accession>
<comment type="similarity">
    <text evidence="2">Belongs to the TPP enzyme family.</text>
</comment>
<dbReference type="InterPro" id="IPR012110">
    <property type="entry name" value="PDC/IPDC-like"/>
</dbReference>
<protein>
    <recommendedName>
        <fullName evidence="9">Pyruvate decarboxylase</fullName>
    </recommendedName>
</protein>
<dbReference type="PANTHER" id="PTHR43452:SF6">
    <property type="entry name" value="PYRUVATE DECARBOXYLASE 2"/>
    <property type="match status" value="1"/>
</dbReference>
<keyword evidence="8" id="KW-1185">Reference proteome</keyword>
<evidence type="ECO:0000256" key="1">
    <source>
        <dbReference type="ARBA" id="ARBA00001964"/>
    </source>
</evidence>
<comment type="caution">
    <text evidence="7">The sequence shown here is derived from an EMBL/GenBank/DDBJ whole genome shotgun (WGS) entry which is preliminary data.</text>
</comment>
<evidence type="ECO:0000256" key="3">
    <source>
        <dbReference type="ARBA" id="ARBA00022723"/>
    </source>
</evidence>
<evidence type="ECO:0000313" key="8">
    <source>
        <dbReference type="Proteomes" id="UP001054252"/>
    </source>
</evidence>
<keyword evidence="4" id="KW-0460">Magnesium</keyword>
<feature type="compositionally biased region" description="Gly residues" evidence="6">
    <location>
        <begin position="106"/>
        <end position="115"/>
    </location>
</feature>
<evidence type="ECO:0000256" key="4">
    <source>
        <dbReference type="ARBA" id="ARBA00022842"/>
    </source>
</evidence>
<keyword evidence="5" id="KW-0786">Thiamine pyrophosphate</keyword>
<name>A0AAV5KBR4_9ROSI</name>
<dbReference type="GO" id="GO:0046872">
    <property type="term" value="F:metal ion binding"/>
    <property type="evidence" value="ECO:0007669"/>
    <property type="project" value="UniProtKB-KW"/>
</dbReference>
<dbReference type="GO" id="GO:0000949">
    <property type="term" value="P:aromatic amino acid family catabolic process to alcohol via Ehrlich pathway"/>
    <property type="evidence" value="ECO:0007669"/>
    <property type="project" value="TreeGrafter"/>
</dbReference>
<proteinExistence type="inferred from homology"/>
<dbReference type="GO" id="GO:0005829">
    <property type="term" value="C:cytosol"/>
    <property type="evidence" value="ECO:0007669"/>
    <property type="project" value="TreeGrafter"/>
</dbReference>
<evidence type="ECO:0000256" key="6">
    <source>
        <dbReference type="SAM" id="MobiDB-lite"/>
    </source>
</evidence>
<dbReference type="Proteomes" id="UP001054252">
    <property type="component" value="Unassembled WGS sequence"/>
</dbReference>
<dbReference type="PROSITE" id="PS51257">
    <property type="entry name" value="PROKAR_LIPOPROTEIN"/>
    <property type="match status" value="1"/>
</dbReference>
<dbReference type="GO" id="GO:0004737">
    <property type="term" value="F:pyruvate decarboxylase activity"/>
    <property type="evidence" value="ECO:0007669"/>
    <property type="project" value="TreeGrafter"/>
</dbReference>
<feature type="compositionally biased region" description="Basic and acidic residues" evidence="6">
    <location>
        <begin position="91"/>
        <end position="102"/>
    </location>
</feature>
<evidence type="ECO:0000313" key="7">
    <source>
        <dbReference type="EMBL" id="GKV22027.1"/>
    </source>
</evidence>
<evidence type="ECO:0000256" key="5">
    <source>
        <dbReference type="ARBA" id="ARBA00023052"/>
    </source>
</evidence>
<feature type="region of interest" description="Disordered" evidence="6">
    <location>
        <begin position="88"/>
        <end position="144"/>
    </location>
</feature>